<organism evidence="1 2">
    <name type="scientific">Russula earlei</name>
    <dbReference type="NCBI Taxonomy" id="71964"/>
    <lineage>
        <taxon>Eukaryota</taxon>
        <taxon>Fungi</taxon>
        <taxon>Dikarya</taxon>
        <taxon>Basidiomycota</taxon>
        <taxon>Agaricomycotina</taxon>
        <taxon>Agaricomycetes</taxon>
        <taxon>Russulales</taxon>
        <taxon>Russulaceae</taxon>
        <taxon>Russula</taxon>
    </lineage>
</organism>
<reference evidence="1" key="1">
    <citation type="submission" date="2021-03" db="EMBL/GenBank/DDBJ databases">
        <title>Evolutionary priming and transition to the ectomycorrhizal habit in an iconic lineage of mushroom-forming fungi: is preadaptation a requirement?</title>
        <authorList>
            <consortium name="DOE Joint Genome Institute"/>
            <person name="Looney B.P."/>
            <person name="Miyauchi S."/>
            <person name="Morin E."/>
            <person name="Drula E."/>
            <person name="Courty P.E."/>
            <person name="Chicoki N."/>
            <person name="Fauchery L."/>
            <person name="Kohler A."/>
            <person name="Kuo A."/>
            <person name="LaButti K."/>
            <person name="Pangilinan J."/>
            <person name="Lipzen A."/>
            <person name="Riley R."/>
            <person name="Andreopoulos W."/>
            <person name="He G."/>
            <person name="Johnson J."/>
            <person name="Barry K.W."/>
            <person name="Grigoriev I.V."/>
            <person name="Nagy L."/>
            <person name="Hibbett D."/>
            <person name="Henrissat B."/>
            <person name="Matheny P.B."/>
            <person name="Labbe J."/>
            <person name="Martin A.F."/>
        </authorList>
    </citation>
    <scope>NUCLEOTIDE SEQUENCE</scope>
    <source>
        <strain evidence="1">BPL698</strain>
    </source>
</reference>
<evidence type="ECO:0000313" key="1">
    <source>
        <dbReference type="EMBL" id="KAI9508406.1"/>
    </source>
</evidence>
<evidence type="ECO:0000313" key="2">
    <source>
        <dbReference type="Proteomes" id="UP001207468"/>
    </source>
</evidence>
<accession>A0ACC0U9U0</accession>
<sequence>MHTFSIFAIFCFASGIVPSLALPSGNPPNENRGRLSKKEFEKLMYQRKYLFKLKIHPAFPYFSLDDKRIVAAHEQSINERLLDHCKAVANERRKAEMGNHKNAR</sequence>
<keyword evidence="2" id="KW-1185">Reference proteome</keyword>
<gene>
    <name evidence="1" type="ORF">F5148DRAFT_1196713</name>
</gene>
<dbReference type="Proteomes" id="UP001207468">
    <property type="component" value="Unassembled WGS sequence"/>
</dbReference>
<protein>
    <submittedName>
        <fullName evidence="1">Uncharacterized protein</fullName>
    </submittedName>
</protein>
<dbReference type="EMBL" id="JAGFNK010000092">
    <property type="protein sequence ID" value="KAI9508406.1"/>
    <property type="molecule type" value="Genomic_DNA"/>
</dbReference>
<comment type="caution">
    <text evidence="1">The sequence shown here is derived from an EMBL/GenBank/DDBJ whole genome shotgun (WGS) entry which is preliminary data.</text>
</comment>
<name>A0ACC0U9U0_9AGAM</name>
<proteinExistence type="predicted"/>